<protein>
    <submittedName>
        <fullName evidence="2">Uncharacterized protein</fullName>
    </submittedName>
</protein>
<dbReference type="VEuPathDB" id="FungiDB:SCHCODRAFT_02666280"/>
<dbReference type="HOGENOM" id="CLU_318614_0_0_1"/>
<proteinExistence type="predicted"/>
<keyword evidence="3" id="KW-1185">Reference proteome</keyword>
<feature type="compositionally biased region" description="Polar residues" evidence="1">
    <location>
        <begin position="657"/>
        <end position="669"/>
    </location>
</feature>
<gene>
    <name evidence="2" type="ORF">SCHCODRAFT_230344</name>
</gene>
<evidence type="ECO:0000313" key="3">
    <source>
        <dbReference type="Proteomes" id="UP000007431"/>
    </source>
</evidence>
<feature type="compositionally biased region" description="Basic and acidic residues" evidence="1">
    <location>
        <begin position="599"/>
        <end position="609"/>
    </location>
</feature>
<feature type="region of interest" description="Disordered" evidence="1">
    <location>
        <begin position="784"/>
        <end position="811"/>
    </location>
</feature>
<organism evidence="3">
    <name type="scientific">Schizophyllum commune (strain H4-8 / FGSC 9210)</name>
    <name type="common">Split gill fungus</name>
    <dbReference type="NCBI Taxonomy" id="578458"/>
    <lineage>
        <taxon>Eukaryota</taxon>
        <taxon>Fungi</taxon>
        <taxon>Dikarya</taxon>
        <taxon>Basidiomycota</taxon>
        <taxon>Agaricomycotina</taxon>
        <taxon>Agaricomycetes</taxon>
        <taxon>Agaricomycetidae</taxon>
        <taxon>Agaricales</taxon>
        <taxon>Schizophyllaceae</taxon>
        <taxon>Schizophyllum</taxon>
    </lineage>
</organism>
<feature type="compositionally biased region" description="Polar residues" evidence="1">
    <location>
        <begin position="626"/>
        <end position="649"/>
    </location>
</feature>
<sequence>MLPSSLLIVFIDCIEHPRVVTLSIVAWDALAMNVYLSMLLTVTLWIPRSMGNEEGGAWPDEGFLLETVEVQDLENVGAFERYDRPGRARKDKYPPDFAAATSKSWFAHDGSMYSRVDLHLPVIFRHVGALKRRTELPLKVDPHALCAISPSLYCRRVPPKPSPQTTALLANLVTADFDLHGATEAAIMVKQGAYNGRVPRGSHQLAQEITRMFEAYIGVHCNMFGLGRSQTLVKDIYHLPMVAACEAVKVWEATTSVSLRGGFNFGAGSEHVPQPDATRAALSALYTTTLPDGCPELAQEFASTPGAHRPGRMALGMDALHAMTVLAITSFWEDIAPPQLWRIVSVILSQEFLHHIPHRLNSQLVRWPNKNDHLQVFFWFGCQALAGHEQAMQSFVYELIRPAILALRAFYFPLYLPNARIPFDWSNRIIFVTADWLPAMRYMLLRYVEGRSLGLYAGLMPDLRVKTVVEDAQRLLGTETQYITYDDTMGQIAGEWPVNRWICNHTTRPNTANIEAVIEQFLCLNFPRNLQSTILRFGTVKGELDGSVIMCIRDDCVYSIFEGNMMAESRVQIRIIEACPEYLTVTGKHRERGSQSLPLRERLSSHSSRELVSQGADSMAPRLKLKSTSATSTRQSYRIISMPGTSTGPPTHPNPLLQPTKTASTLKPSTRSRKGKGTPRILKNTPPLVPGESAKYRLEQARFQMWSSHPFVAAFCGFAARCAACRERIKGDSRSRQWSNTNILRHFGSCKARKAIEAVEMAYPPPMEVEAPLEVNDEGVRYEVYPGGAPPPGTSLGQKGKRKREGPPEVEVEELDLRQPTKQMTSNKRRLISTAEASPLRVPPRKVVPLRKTAPSRKTAPPRSPIPGRLGQFESEDGFDERYSYSVPITIQQRLSKERSTAGPSSADDLPSS</sequence>
<evidence type="ECO:0000256" key="1">
    <source>
        <dbReference type="SAM" id="MobiDB-lite"/>
    </source>
</evidence>
<dbReference type="InParanoid" id="D8PN22"/>
<dbReference type="AlphaFoldDB" id="D8PN22"/>
<dbReference type="Proteomes" id="UP000007431">
    <property type="component" value="Unassembled WGS sequence"/>
</dbReference>
<feature type="region of interest" description="Disordered" evidence="1">
    <location>
        <begin position="834"/>
        <end position="913"/>
    </location>
</feature>
<name>D8PN22_SCHCM</name>
<accession>D8PN22</accession>
<feature type="region of interest" description="Disordered" evidence="1">
    <location>
        <begin position="590"/>
        <end position="688"/>
    </location>
</feature>
<evidence type="ECO:0000313" key="2">
    <source>
        <dbReference type="EMBL" id="EFJ02868.1"/>
    </source>
</evidence>
<dbReference type="EMBL" id="GL377302">
    <property type="protein sequence ID" value="EFJ02868.1"/>
    <property type="molecule type" value="Genomic_DNA"/>
</dbReference>
<reference evidence="2 3" key="1">
    <citation type="journal article" date="2010" name="Nat. Biotechnol.">
        <title>Genome sequence of the model mushroom Schizophyllum commune.</title>
        <authorList>
            <person name="Ohm R.A."/>
            <person name="de Jong J.F."/>
            <person name="Lugones L.G."/>
            <person name="Aerts A."/>
            <person name="Kothe E."/>
            <person name="Stajich J.E."/>
            <person name="de Vries R.P."/>
            <person name="Record E."/>
            <person name="Levasseur A."/>
            <person name="Baker S.E."/>
            <person name="Bartholomew K.A."/>
            <person name="Coutinho P.M."/>
            <person name="Erdmann S."/>
            <person name="Fowler T.J."/>
            <person name="Gathman A.C."/>
            <person name="Lombard V."/>
            <person name="Henrissat B."/>
            <person name="Knabe N."/>
            <person name="Kuees U."/>
            <person name="Lilly W.W."/>
            <person name="Lindquist E."/>
            <person name="Lucas S."/>
            <person name="Magnuson J.K."/>
            <person name="Piumi F."/>
            <person name="Raudaskoski M."/>
            <person name="Salamov A."/>
            <person name="Schmutz J."/>
            <person name="Schwarze F.W.M.R."/>
            <person name="vanKuyk P.A."/>
            <person name="Horton J.S."/>
            <person name="Grigoriev I.V."/>
            <person name="Woesten H.A.B."/>
        </authorList>
    </citation>
    <scope>NUCLEOTIDE SEQUENCE [LARGE SCALE GENOMIC DNA]</scope>
    <source>
        <strain evidence="3">H4-8 / FGSC 9210</strain>
    </source>
</reference>